<feature type="compositionally biased region" description="Low complexity" evidence="1">
    <location>
        <begin position="60"/>
        <end position="115"/>
    </location>
</feature>
<proteinExistence type="predicted"/>
<feature type="region of interest" description="Disordered" evidence="1">
    <location>
        <begin position="1"/>
        <end position="149"/>
    </location>
</feature>
<feature type="compositionally biased region" description="Acidic residues" evidence="1">
    <location>
        <begin position="31"/>
        <end position="43"/>
    </location>
</feature>
<protein>
    <submittedName>
        <fullName evidence="2">Uncharacterized protein</fullName>
    </submittedName>
</protein>
<organism evidence="2 3">
    <name type="scientific">Blyttiomyces helicus</name>
    <dbReference type="NCBI Taxonomy" id="388810"/>
    <lineage>
        <taxon>Eukaryota</taxon>
        <taxon>Fungi</taxon>
        <taxon>Fungi incertae sedis</taxon>
        <taxon>Chytridiomycota</taxon>
        <taxon>Chytridiomycota incertae sedis</taxon>
        <taxon>Chytridiomycetes</taxon>
        <taxon>Chytridiomycetes incertae sedis</taxon>
        <taxon>Blyttiomyces</taxon>
    </lineage>
</organism>
<sequence length="312" mass="33416">MLDSQQENQGPPSGADAEGTASGGPSTAESVADDADAEGEAEGDVAGPIEQTGAQDTPTAIAAGQLQAMQAAMQQVLTQRQRARQQQQLQQQQQQHYQHPQHQQQHQYQPQQQQQSHHHYHRVQQQEMLGNDSSGAGSAGAGSAGTPALGAMSADERHRLMVQQQQMRQHLMAASNSASDRGLEDPAPGPPATPGEGPKLVGHCGERPTTSTQSPPSAATIATRTQEPAPHDAPVNAVENSPSDVLPIGDSLEDPHTMTFPLPLHFCYSDDEDEVYFAINDWSQYGTAGMVEFRWELFEAGHEVDRGAALAE</sequence>
<gene>
    <name evidence="2" type="ORF">BDK51DRAFT_47495</name>
</gene>
<feature type="compositionally biased region" description="Low complexity" evidence="1">
    <location>
        <begin position="208"/>
        <end position="223"/>
    </location>
</feature>
<dbReference type="Proteomes" id="UP000269721">
    <property type="component" value="Unassembled WGS sequence"/>
</dbReference>
<evidence type="ECO:0000313" key="3">
    <source>
        <dbReference type="Proteomes" id="UP000269721"/>
    </source>
</evidence>
<name>A0A4V1IQA5_9FUNG</name>
<evidence type="ECO:0000256" key="1">
    <source>
        <dbReference type="SAM" id="MobiDB-lite"/>
    </source>
</evidence>
<accession>A0A4V1IQA5</accession>
<feature type="compositionally biased region" description="Polar residues" evidence="1">
    <location>
        <begin position="164"/>
        <end position="179"/>
    </location>
</feature>
<keyword evidence="3" id="KW-1185">Reference proteome</keyword>
<feature type="compositionally biased region" description="Polar residues" evidence="1">
    <location>
        <begin position="1"/>
        <end position="11"/>
    </location>
</feature>
<reference evidence="3" key="1">
    <citation type="journal article" date="2018" name="Nat. Microbiol.">
        <title>Leveraging single-cell genomics to expand the fungal tree of life.</title>
        <authorList>
            <person name="Ahrendt S.R."/>
            <person name="Quandt C.A."/>
            <person name="Ciobanu D."/>
            <person name="Clum A."/>
            <person name="Salamov A."/>
            <person name="Andreopoulos B."/>
            <person name="Cheng J.F."/>
            <person name="Woyke T."/>
            <person name="Pelin A."/>
            <person name="Henrissat B."/>
            <person name="Reynolds N.K."/>
            <person name="Benny G.L."/>
            <person name="Smith M.E."/>
            <person name="James T.Y."/>
            <person name="Grigoriev I.V."/>
        </authorList>
    </citation>
    <scope>NUCLEOTIDE SEQUENCE [LARGE SCALE GENOMIC DNA]</scope>
</reference>
<dbReference type="EMBL" id="KZ998658">
    <property type="protein sequence ID" value="RKO85877.1"/>
    <property type="molecule type" value="Genomic_DNA"/>
</dbReference>
<feature type="region of interest" description="Disordered" evidence="1">
    <location>
        <begin position="164"/>
        <end position="244"/>
    </location>
</feature>
<dbReference type="AlphaFoldDB" id="A0A4V1IQA5"/>
<evidence type="ECO:0000313" key="2">
    <source>
        <dbReference type="EMBL" id="RKO85877.1"/>
    </source>
</evidence>